<dbReference type="InterPro" id="IPR000601">
    <property type="entry name" value="PKD_dom"/>
</dbReference>
<evidence type="ECO:0000313" key="4">
    <source>
        <dbReference type="EMBL" id="KKP30113.1"/>
    </source>
</evidence>
<reference evidence="4 5" key="1">
    <citation type="journal article" date="2015" name="Nature">
        <title>rRNA introns, odd ribosomes, and small enigmatic genomes across a large radiation of phyla.</title>
        <authorList>
            <person name="Brown C.T."/>
            <person name="Hug L.A."/>
            <person name="Thomas B.C."/>
            <person name="Sharon I."/>
            <person name="Castelle C.J."/>
            <person name="Singh A."/>
            <person name="Wilkins M.J."/>
            <person name="Williams K.H."/>
            <person name="Banfield J.F."/>
        </authorList>
    </citation>
    <scope>NUCLEOTIDE SEQUENCE [LARGE SCALE GENOMIC DNA]</scope>
</reference>
<dbReference type="InterPro" id="IPR013783">
    <property type="entry name" value="Ig-like_fold"/>
</dbReference>
<dbReference type="SUPFAM" id="SSF74853">
    <property type="entry name" value="Lamin A/C globular tail domain"/>
    <property type="match status" value="2"/>
</dbReference>
<keyword evidence="1" id="KW-0812">Transmembrane</keyword>
<keyword evidence="1" id="KW-0472">Membrane</keyword>
<dbReference type="PROSITE" id="PS51841">
    <property type="entry name" value="LTD"/>
    <property type="match status" value="1"/>
</dbReference>
<dbReference type="Gene3D" id="2.60.40.1260">
    <property type="entry name" value="Lamin Tail domain"/>
    <property type="match status" value="1"/>
</dbReference>
<dbReference type="InterPro" id="IPR036415">
    <property type="entry name" value="Lamin_tail_dom_sf"/>
</dbReference>
<proteinExistence type="predicted"/>
<dbReference type="PROSITE" id="PS50093">
    <property type="entry name" value="PKD"/>
    <property type="match status" value="1"/>
</dbReference>
<dbReference type="Pfam" id="PF00932">
    <property type="entry name" value="LTD"/>
    <property type="match status" value="1"/>
</dbReference>
<evidence type="ECO:0000259" key="2">
    <source>
        <dbReference type="PROSITE" id="PS50093"/>
    </source>
</evidence>
<dbReference type="Gene3D" id="2.60.40.10">
    <property type="entry name" value="Immunoglobulins"/>
    <property type="match status" value="1"/>
</dbReference>
<dbReference type="InterPro" id="IPR001322">
    <property type="entry name" value="Lamin_tail_dom"/>
</dbReference>
<organism evidence="4 5">
    <name type="scientific">Candidatus Nomurabacteria bacterium GW2011_GWF1_31_48</name>
    <dbReference type="NCBI Taxonomy" id="1618767"/>
    <lineage>
        <taxon>Bacteria</taxon>
        <taxon>Candidatus Nomuraibacteriota</taxon>
    </lineage>
</organism>
<dbReference type="EMBL" id="LBOG01000004">
    <property type="protein sequence ID" value="KKP30113.1"/>
    <property type="molecule type" value="Genomic_DNA"/>
</dbReference>
<evidence type="ECO:0000256" key="1">
    <source>
        <dbReference type="SAM" id="Phobius"/>
    </source>
</evidence>
<keyword evidence="1" id="KW-1133">Transmembrane helix</keyword>
<dbReference type="Pfam" id="PF00801">
    <property type="entry name" value="PKD"/>
    <property type="match status" value="1"/>
</dbReference>
<evidence type="ECO:0008006" key="6">
    <source>
        <dbReference type="Google" id="ProtNLM"/>
    </source>
</evidence>
<dbReference type="Proteomes" id="UP000034934">
    <property type="component" value="Unassembled WGS sequence"/>
</dbReference>
<comment type="caution">
    <text evidence="4">The sequence shown here is derived from an EMBL/GenBank/DDBJ whole genome shotgun (WGS) entry which is preliminary data.</text>
</comment>
<dbReference type="SUPFAM" id="SSF49299">
    <property type="entry name" value="PKD domain"/>
    <property type="match status" value="1"/>
</dbReference>
<feature type="domain" description="LTD" evidence="3">
    <location>
        <begin position="16"/>
        <end position="136"/>
    </location>
</feature>
<dbReference type="InterPro" id="IPR035986">
    <property type="entry name" value="PKD_dom_sf"/>
</dbReference>
<feature type="transmembrane region" description="Helical" evidence="1">
    <location>
        <begin position="450"/>
        <end position="471"/>
    </location>
</feature>
<dbReference type="AlphaFoldDB" id="A0A0F9YFH8"/>
<feature type="domain" description="PKD" evidence="2">
    <location>
        <begin position="235"/>
        <end position="269"/>
    </location>
</feature>
<gene>
    <name evidence="4" type="ORF">UR19_C0004G0021</name>
</gene>
<protein>
    <recommendedName>
        <fullName evidence="6">PKD domain-containing protein</fullName>
    </recommendedName>
</protein>
<evidence type="ECO:0000259" key="3">
    <source>
        <dbReference type="PROSITE" id="PS51841"/>
    </source>
</evidence>
<name>A0A0F9YFH8_9BACT</name>
<sequence>MYKKMILVFLGVFLFFGFNIAFANILINEIMYAPTEGGAYEWMEVFNSGNTSVDINDWRFFNNKDDSSPLRLQKGSGVLGSGEYAIITNTSNWDSFSGMVFSSSQFSLPDDSLKYNTYKAISDSSKQIIDFVTYDTSLGGGKESGYSLSKISNSWLSGVATPGLKNISSSLHNDTTTNIDSIQNITETIINTKTSEIPKIKTKIKAEFYTFVGIPLDFDINTTGYSDEPLSYGKYFWNFGDGDSNETKASNTNKFTHTFFYEGEYVVTVQYFTNYYSIKPDAIDKITIKVVPADILISKVGDEKDFFVEIFNNTNYAVDFSGWALLSNEKSFILPKNTILESKKKIILSPKITNFNILDKDTLKLVNKQWETIFNYSSIVSILPTEISSKNTSKVNLSISKVSNNIIQSDLDNNFNNNTNLLQNVLDTDIPKNDLLASAVKSDVPTKDNLIYFIFILFIFLGIGASATYYIRNNNRKSVSIVNGDDFEILDE</sequence>
<dbReference type="CDD" id="cd00146">
    <property type="entry name" value="PKD"/>
    <property type="match status" value="1"/>
</dbReference>
<accession>A0A0F9YFH8</accession>
<evidence type="ECO:0000313" key="5">
    <source>
        <dbReference type="Proteomes" id="UP000034934"/>
    </source>
</evidence>